<dbReference type="EMBL" id="JAHRIN010077368">
    <property type="protein sequence ID" value="MEQ2218678.1"/>
    <property type="molecule type" value="Genomic_DNA"/>
</dbReference>
<evidence type="ECO:0000313" key="2">
    <source>
        <dbReference type="EMBL" id="MEQ2218678.1"/>
    </source>
</evidence>
<evidence type="ECO:0000313" key="3">
    <source>
        <dbReference type="Proteomes" id="UP001434883"/>
    </source>
</evidence>
<gene>
    <name evidence="2" type="ORF">XENOCAPTIV_006691</name>
</gene>
<keyword evidence="3" id="KW-1185">Reference proteome</keyword>
<feature type="compositionally biased region" description="Basic and acidic residues" evidence="1">
    <location>
        <begin position="64"/>
        <end position="75"/>
    </location>
</feature>
<sequence>MLLGKGGVESTDGLGDSSHKKAIDMEGPLGGSSDFEKVPDINDFEDEDDSDRVCEMGCVTRSEWTNEPRRARHDNDVDEEEDDDVKMANEVVTESELESYGNTDKEAFAEDERLDNLNRVHAETQTLAQAWLEIQSAPSALERHYSSFPNEPQNMEPQGPTSVTAPGMSLSNTMSGEMSMVTKTRKVSNLILLKHLCIPRSLSASARTLAFKLR</sequence>
<reference evidence="2 3" key="1">
    <citation type="submission" date="2021-06" db="EMBL/GenBank/DDBJ databases">
        <authorList>
            <person name="Palmer J.M."/>
        </authorList>
    </citation>
    <scope>NUCLEOTIDE SEQUENCE [LARGE SCALE GENOMIC DNA]</scope>
    <source>
        <strain evidence="2 3">XC_2019</strain>
        <tissue evidence="2">Muscle</tissue>
    </source>
</reference>
<proteinExistence type="predicted"/>
<dbReference type="Proteomes" id="UP001434883">
    <property type="component" value="Unassembled WGS sequence"/>
</dbReference>
<feature type="region of interest" description="Disordered" evidence="1">
    <location>
        <begin position="63"/>
        <end position="85"/>
    </location>
</feature>
<organism evidence="2 3">
    <name type="scientific">Xenoophorus captivus</name>
    <dbReference type="NCBI Taxonomy" id="1517983"/>
    <lineage>
        <taxon>Eukaryota</taxon>
        <taxon>Metazoa</taxon>
        <taxon>Chordata</taxon>
        <taxon>Craniata</taxon>
        <taxon>Vertebrata</taxon>
        <taxon>Euteleostomi</taxon>
        <taxon>Actinopterygii</taxon>
        <taxon>Neopterygii</taxon>
        <taxon>Teleostei</taxon>
        <taxon>Neoteleostei</taxon>
        <taxon>Acanthomorphata</taxon>
        <taxon>Ovalentaria</taxon>
        <taxon>Atherinomorphae</taxon>
        <taxon>Cyprinodontiformes</taxon>
        <taxon>Goodeidae</taxon>
        <taxon>Xenoophorus</taxon>
    </lineage>
</organism>
<protein>
    <submittedName>
        <fullName evidence="2">Uncharacterized protein</fullName>
    </submittedName>
</protein>
<evidence type="ECO:0000256" key="1">
    <source>
        <dbReference type="SAM" id="MobiDB-lite"/>
    </source>
</evidence>
<name>A0ABV0SGF9_9TELE</name>
<feature type="region of interest" description="Disordered" evidence="1">
    <location>
        <begin position="1"/>
        <end position="50"/>
    </location>
</feature>
<feature type="region of interest" description="Disordered" evidence="1">
    <location>
        <begin position="147"/>
        <end position="166"/>
    </location>
</feature>
<accession>A0ABV0SGF9</accession>
<comment type="caution">
    <text evidence="2">The sequence shown here is derived from an EMBL/GenBank/DDBJ whole genome shotgun (WGS) entry which is preliminary data.</text>
</comment>